<keyword evidence="1" id="KW-0812">Transmembrane</keyword>
<gene>
    <name evidence="3 4" type="primary">LOC108021657</name>
</gene>
<accession>A0AB40D3P4</accession>
<proteinExistence type="predicted"/>
<keyword evidence="1" id="KW-0472">Membrane</keyword>
<dbReference type="Proteomes" id="UP001652628">
    <property type="component" value="Chromosome 2L"/>
</dbReference>
<evidence type="ECO:0000256" key="1">
    <source>
        <dbReference type="SAM" id="Phobius"/>
    </source>
</evidence>
<evidence type="ECO:0000313" key="2">
    <source>
        <dbReference type="Proteomes" id="UP001652628"/>
    </source>
</evidence>
<keyword evidence="1" id="KW-1133">Transmembrane helix</keyword>
<keyword evidence="2" id="KW-1185">Reference proteome</keyword>
<dbReference type="GeneID" id="108021657"/>
<dbReference type="RefSeq" id="XP_070852522.1">
    <property type="nucleotide sequence ID" value="XM_070996421.1"/>
</dbReference>
<reference evidence="2 3" key="1">
    <citation type="submission" date="2025-05" db="UniProtKB">
        <authorList>
            <consortium name="RefSeq"/>
        </authorList>
    </citation>
    <scope>NUCLEOTIDE SEQUENCE [LARGE SCALE GENOMIC DNA]</scope>
</reference>
<organism evidence="2 4">
    <name type="scientific">Drosophila suzukii</name>
    <name type="common">Spotted-wing drosophila fruit fly</name>
    <dbReference type="NCBI Taxonomy" id="28584"/>
    <lineage>
        <taxon>Eukaryota</taxon>
        <taxon>Metazoa</taxon>
        <taxon>Ecdysozoa</taxon>
        <taxon>Arthropoda</taxon>
        <taxon>Hexapoda</taxon>
        <taxon>Insecta</taxon>
        <taxon>Pterygota</taxon>
        <taxon>Neoptera</taxon>
        <taxon>Endopterygota</taxon>
        <taxon>Diptera</taxon>
        <taxon>Brachycera</taxon>
        <taxon>Muscomorpha</taxon>
        <taxon>Ephydroidea</taxon>
        <taxon>Drosophilidae</taxon>
        <taxon>Drosophila</taxon>
        <taxon>Sophophora</taxon>
    </lineage>
</organism>
<sequence length="57" mass="6565">MAIVPVSNIHTIRPNPLQGLEFLYVPLQYSVHVTTTLISAIGSFLYRLWTPPLRRSW</sequence>
<feature type="transmembrane region" description="Helical" evidence="1">
    <location>
        <begin position="29"/>
        <end position="49"/>
    </location>
</feature>
<evidence type="ECO:0000313" key="4">
    <source>
        <dbReference type="RefSeq" id="XP_070852522.1"/>
    </source>
</evidence>
<name>A0AB40D3P4_DROSZ</name>
<dbReference type="AlphaFoldDB" id="A0AB40D3P4"/>
<protein>
    <submittedName>
        <fullName evidence="3 4">Uncharacterized protein isoform X2</fullName>
    </submittedName>
</protein>
<evidence type="ECO:0000313" key="3">
    <source>
        <dbReference type="RefSeq" id="XP_070852521.1"/>
    </source>
</evidence>
<dbReference type="RefSeq" id="XP_070852521.1">
    <property type="nucleotide sequence ID" value="XM_070996420.1"/>
</dbReference>